<name>A0ABT1WBR6_9BURK</name>
<gene>
    <name evidence="6" type="ORF">NQT62_00710</name>
</gene>
<keyword evidence="1" id="KW-0805">Transcription regulation</keyword>
<keyword evidence="3" id="KW-0804">Transcription</keyword>
<dbReference type="InterPro" id="IPR001647">
    <property type="entry name" value="HTH_TetR"/>
</dbReference>
<evidence type="ECO:0000256" key="1">
    <source>
        <dbReference type="ARBA" id="ARBA00023015"/>
    </source>
</evidence>
<accession>A0ABT1WBR6</accession>
<dbReference type="InterPro" id="IPR036271">
    <property type="entry name" value="Tet_transcr_reg_TetR-rel_C_sf"/>
</dbReference>
<protein>
    <submittedName>
        <fullName evidence="6">TetR/AcrR family transcriptional regulator</fullName>
    </submittedName>
</protein>
<dbReference type="Gene3D" id="1.10.357.10">
    <property type="entry name" value="Tetracycline Repressor, domain 2"/>
    <property type="match status" value="1"/>
</dbReference>
<comment type="caution">
    <text evidence="6">The sequence shown here is derived from an EMBL/GenBank/DDBJ whole genome shotgun (WGS) entry which is preliminary data.</text>
</comment>
<dbReference type="PROSITE" id="PS50977">
    <property type="entry name" value="HTH_TETR_2"/>
    <property type="match status" value="1"/>
</dbReference>
<dbReference type="InterPro" id="IPR025996">
    <property type="entry name" value="MT1864/Rv1816-like_C"/>
</dbReference>
<dbReference type="PANTHER" id="PTHR30055">
    <property type="entry name" value="HTH-TYPE TRANSCRIPTIONAL REGULATOR RUTR"/>
    <property type="match status" value="1"/>
</dbReference>
<dbReference type="RefSeq" id="WP_256762609.1">
    <property type="nucleotide sequence ID" value="NZ_JANIGO010000001.1"/>
</dbReference>
<organism evidence="6 7">
    <name type="scientific">Limnobacter humi</name>
    <dbReference type="NCBI Taxonomy" id="1778671"/>
    <lineage>
        <taxon>Bacteria</taxon>
        <taxon>Pseudomonadati</taxon>
        <taxon>Pseudomonadota</taxon>
        <taxon>Betaproteobacteria</taxon>
        <taxon>Burkholderiales</taxon>
        <taxon>Burkholderiaceae</taxon>
        <taxon>Limnobacter</taxon>
    </lineage>
</organism>
<proteinExistence type="predicted"/>
<dbReference type="Proteomes" id="UP001204142">
    <property type="component" value="Unassembled WGS sequence"/>
</dbReference>
<feature type="domain" description="HTH tetR-type" evidence="5">
    <location>
        <begin position="17"/>
        <end position="77"/>
    </location>
</feature>
<keyword evidence="2 4" id="KW-0238">DNA-binding</keyword>
<dbReference type="PANTHER" id="PTHR30055:SF234">
    <property type="entry name" value="HTH-TYPE TRANSCRIPTIONAL REGULATOR BETI"/>
    <property type="match status" value="1"/>
</dbReference>
<dbReference type="InterPro" id="IPR050109">
    <property type="entry name" value="HTH-type_TetR-like_transc_reg"/>
</dbReference>
<dbReference type="SUPFAM" id="SSF46689">
    <property type="entry name" value="Homeodomain-like"/>
    <property type="match status" value="1"/>
</dbReference>
<evidence type="ECO:0000313" key="6">
    <source>
        <dbReference type="EMBL" id="MCQ8894958.1"/>
    </source>
</evidence>
<evidence type="ECO:0000256" key="4">
    <source>
        <dbReference type="PROSITE-ProRule" id="PRU00335"/>
    </source>
</evidence>
<dbReference type="PRINTS" id="PR00455">
    <property type="entry name" value="HTHTETR"/>
</dbReference>
<dbReference type="InterPro" id="IPR009057">
    <property type="entry name" value="Homeodomain-like_sf"/>
</dbReference>
<evidence type="ECO:0000259" key="5">
    <source>
        <dbReference type="PROSITE" id="PS50977"/>
    </source>
</evidence>
<dbReference type="EMBL" id="JANIGO010000001">
    <property type="protein sequence ID" value="MCQ8894958.1"/>
    <property type="molecule type" value="Genomic_DNA"/>
</dbReference>
<evidence type="ECO:0000256" key="3">
    <source>
        <dbReference type="ARBA" id="ARBA00023163"/>
    </source>
</evidence>
<keyword evidence="7" id="KW-1185">Reference proteome</keyword>
<dbReference type="Pfam" id="PF00440">
    <property type="entry name" value="TetR_N"/>
    <property type="match status" value="1"/>
</dbReference>
<evidence type="ECO:0000313" key="7">
    <source>
        <dbReference type="Proteomes" id="UP001204142"/>
    </source>
</evidence>
<dbReference type="Pfam" id="PF13305">
    <property type="entry name" value="TetR_C_33"/>
    <property type="match status" value="1"/>
</dbReference>
<reference evidence="6 7" key="1">
    <citation type="submission" date="2022-07" db="EMBL/GenBank/DDBJ databases">
        <authorList>
            <person name="Xamxidin M."/>
            <person name="Wu M."/>
        </authorList>
    </citation>
    <scope>NUCLEOTIDE SEQUENCE [LARGE SCALE GENOMIC DNA]</scope>
    <source>
        <strain evidence="6 7">NBRC 111650</strain>
    </source>
</reference>
<evidence type="ECO:0000256" key="2">
    <source>
        <dbReference type="ARBA" id="ARBA00023125"/>
    </source>
</evidence>
<feature type="DNA-binding region" description="H-T-H motif" evidence="4">
    <location>
        <begin position="40"/>
        <end position="59"/>
    </location>
</feature>
<dbReference type="SUPFAM" id="SSF48498">
    <property type="entry name" value="Tetracyclin repressor-like, C-terminal domain"/>
    <property type="match status" value="1"/>
</dbReference>
<sequence length="210" mass="22999">MTINPHPSSQRKQAAIDHRRSLILDAARAVFREQGLEAASLREIAKRAGYTPGAIYSYFPGKEDMYGALLAESLQRLQSVVEAAAVRPRLPLRKLQAAALAFYQFYADHPQDLELGFYLFNGLKPQGLNKNLNAALNAGLLACLQPIQSALQSQGLSEDKAIAETTALFAHSVGLLMLQHTGRIRLFGQNPAQLFEAHLGHLLNRLAATT</sequence>